<evidence type="ECO:0000256" key="3">
    <source>
        <dbReference type="ARBA" id="ARBA00022553"/>
    </source>
</evidence>
<dbReference type="GO" id="GO:0008270">
    <property type="term" value="F:zinc ion binding"/>
    <property type="evidence" value="ECO:0007669"/>
    <property type="project" value="InterPro"/>
</dbReference>
<dbReference type="GO" id="GO:0030639">
    <property type="term" value="P:polyketide biosynthetic process"/>
    <property type="evidence" value="ECO:0007669"/>
    <property type="project" value="UniProtKB-ARBA"/>
</dbReference>
<dbReference type="GO" id="GO:1901336">
    <property type="term" value="P:lactone biosynthetic process"/>
    <property type="evidence" value="ECO:0007669"/>
    <property type="project" value="UniProtKB-ARBA"/>
</dbReference>
<keyword evidence="6" id="KW-0560">Oxidoreductase</keyword>
<dbReference type="Pfam" id="PF00698">
    <property type="entry name" value="Acyl_transf_1"/>
    <property type="match status" value="1"/>
</dbReference>
<dbReference type="PROSITE" id="PS01162">
    <property type="entry name" value="QOR_ZETA_CRYSTAL"/>
    <property type="match status" value="1"/>
</dbReference>
<dbReference type="InterPro" id="IPR006162">
    <property type="entry name" value="Ppantetheine_attach_site"/>
</dbReference>
<dbReference type="InterPro" id="IPR020843">
    <property type="entry name" value="ER"/>
</dbReference>
<gene>
    <name evidence="13" type="ORF">BHQ10_003266</name>
</gene>
<dbReference type="SMART" id="SM00827">
    <property type="entry name" value="PKS_AT"/>
    <property type="match status" value="1"/>
</dbReference>
<dbReference type="PROSITE" id="PS50075">
    <property type="entry name" value="CARRIER"/>
    <property type="match status" value="1"/>
</dbReference>
<dbReference type="Gene3D" id="3.10.129.110">
    <property type="entry name" value="Polyketide synthase dehydratase"/>
    <property type="match status" value="1"/>
</dbReference>
<dbReference type="InterPro" id="IPR013154">
    <property type="entry name" value="ADH-like_N"/>
</dbReference>
<dbReference type="Gene3D" id="3.90.180.10">
    <property type="entry name" value="Medium-chain alcohol dehydrogenases, catalytic domain"/>
    <property type="match status" value="1"/>
</dbReference>
<keyword evidence="14" id="KW-1185">Reference proteome</keyword>
<dbReference type="Gene3D" id="3.40.47.10">
    <property type="match status" value="2"/>
</dbReference>
<dbReference type="SMART" id="SM00826">
    <property type="entry name" value="PKS_DH"/>
    <property type="match status" value="1"/>
</dbReference>
<keyword evidence="8" id="KW-0012">Acyltransferase</keyword>
<dbReference type="Pfam" id="PF23114">
    <property type="entry name" value="NAD-bd_HRPKS_sdrA"/>
    <property type="match status" value="1"/>
</dbReference>
<evidence type="ECO:0000256" key="6">
    <source>
        <dbReference type="ARBA" id="ARBA00023002"/>
    </source>
</evidence>
<feature type="domain" description="PKS/mFAS DH" evidence="12">
    <location>
        <begin position="942"/>
        <end position="1260"/>
    </location>
</feature>
<dbReference type="GO" id="GO:0031177">
    <property type="term" value="F:phosphopantetheine binding"/>
    <property type="evidence" value="ECO:0007669"/>
    <property type="project" value="InterPro"/>
</dbReference>
<dbReference type="GO" id="GO:0004315">
    <property type="term" value="F:3-oxoacyl-[acyl-carrier-protein] synthase activity"/>
    <property type="evidence" value="ECO:0007669"/>
    <property type="project" value="InterPro"/>
</dbReference>
<dbReference type="Gene3D" id="1.10.1200.10">
    <property type="entry name" value="ACP-like"/>
    <property type="match status" value="1"/>
</dbReference>
<keyword evidence="7" id="KW-0511">Multifunctional enzyme</keyword>
<dbReference type="InterPro" id="IPR032821">
    <property type="entry name" value="PKS_assoc"/>
</dbReference>
<dbReference type="Pfam" id="PF02801">
    <property type="entry name" value="Ketoacyl-synt_C"/>
    <property type="match status" value="2"/>
</dbReference>
<dbReference type="PROSITE" id="PS52019">
    <property type="entry name" value="PKS_MFAS_DH"/>
    <property type="match status" value="1"/>
</dbReference>
<dbReference type="Pfam" id="PF00109">
    <property type="entry name" value="ketoacyl-synt"/>
    <property type="match status" value="1"/>
</dbReference>
<dbReference type="Pfam" id="PF00107">
    <property type="entry name" value="ADH_zinc_N"/>
    <property type="match status" value="1"/>
</dbReference>
<dbReference type="InterPro" id="IPR014031">
    <property type="entry name" value="Ketoacyl_synth_C"/>
</dbReference>
<feature type="region of interest" description="N-terminal hotdog fold" evidence="9">
    <location>
        <begin position="942"/>
        <end position="1077"/>
    </location>
</feature>
<dbReference type="Pfam" id="PF23297">
    <property type="entry name" value="ACP_SdgA_C"/>
    <property type="match status" value="1"/>
</dbReference>
<keyword evidence="4" id="KW-0808">Transferase</keyword>
<dbReference type="OrthoDB" id="329835at2759"/>
<dbReference type="SUPFAM" id="SSF47336">
    <property type="entry name" value="ACP-like"/>
    <property type="match status" value="1"/>
</dbReference>
<dbReference type="InterPro" id="IPR018201">
    <property type="entry name" value="Ketoacyl_synth_AS"/>
</dbReference>
<dbReference type="InterPro" id="IPR013216">
    <property type="entry name" value="Methyltransf_11"/>
</dbReference>
<evidence type="ECO:0000259" key="10">
    <source>
        <dbReference type="PROSITE" id="PS50075"/>
    </source>
</evidence>
<comment type="pathway">
    <text evidence="1">Secondary metabolite biosynthesis.</text>
</comment>
<dbReference type="InterPro" id="IPR020806">
    <property type="entry name" value="PKS_PP-bd"/>
</dbReference>
<dbReference type="PROSITE" id="PS00012">
    <property type="entry name" value="PHOSPHOPANTETHEINE"/>
    <property type="match status" value="1"/>
</dbReference>
<evidence type="ECO:0000256" key="9">
    <source>
        <dbReference type="PROSITE-ProRule" id="PRU01363"/>
    </source>
</evidence>
<dbReference type="PANTHER" id="PTHR43775:SF29">
    <property type="entry name" value="ASPERFURANONE POLYKETIDE SYNTHASE AFOG-RELATED"/>
    <property type="match status" value="1"/>
</dbReference>
<dbReference type="InterPro" id="IPR049552">
    <property type="entry name" value="PKS_DH_N"/>
</dbReference>
<evidence type="ECO:0000313" key="14">
    <source>
        <dbReference type="Proteomes" id="UP000249363"/>
    </source>
</evidence>
<dbReference type="Pfam" id="PF08241">
    <property type="entry name" value="Methyltransf_11"/>
    <property type="match status" value="1"/>
</dbReference>
<dbReference type="CDD" id="cd05195">
    <property type="entry name" value="enoyl_red"/>
    <property type="match status" value="1"/>
</dbReference>
<dbReference type="InterPro" id="IPR036291">
    <property type="entry name" value="NAD(P)-bd_dom_sf"/>
</dbReference>
<dbReference type="Gene3D" id="3.40.366.10">
    <property type="entry name" value="Malonyl-Coenzyme A Acyl Carrier Protein, domain 2"/>
    <property type="match status" value="1"/>
</dbReference>
<dbReference type="InterPro" id="IPR002364">
    <property type="entry name" value="Quin_OxRdtase/zeta-crystal_CS"/>
</dbReference>
<dbReference type="InterPro" id="IPR013149">
    <property type="entry name" value="ADH-like_C"/>
</dbReference>
<evidence type="ECO:0000256" key="5">
    <source>
        <dbReference type="ARBA" id="ARBA00022857"/>
    </source>
</evidence>
<dbReference type="InterPro" id="IPR049900">
    <property type="entry name" value="PKS_mFAS_DH"/>
</dbReference>
<keyword evidence="5" id="KW-0521">NADP</keyword>
<feature type="region of interest" description="C-terminal hotdog fold" evidence="9">
    <location>
        <begin position="1105"/>
        <end position="1260"/>
    </location>
</feature>
<evidence type="ECO:0000256" key="8">
    <source>
        <dbReference type="ARBA" id="ARBA00023315"/>
    </source>
</evidence>
<comment type="caution">
    <text evidence="13">The sequence shown here is derived from an EMBL/GenBank/DDBJ whole genome shotgun (WGS) entry which is preliminary data.</text>
</comment>
<dbReference type="SUPFAM" id="SSF50129">
    <property type="entry name" value="GroES-like"/>
    <property type="match status" value="1"/>
</dbReference>
<dbReference type="PROSITE" id="PS00606">
    <property type="entry name" value="KS3_1"/>
    <property type="match status" value="1"/>
</dbReference>
<dbReference type="RefSeq" id="XP_040731770.1">
    <property type="nucleotide sequence ID" value="XM_040875503.1"/>
</dbReference>
<dbReference type="GO" id="GO:0006633">
    <property type="term" value="P:fatty acid biosynthetic process"/>
    <property type="evidence" value="ECO:0007669"/>
    <property type="project" value="InterPro"/>
</dbReference>
<dbReference type="InterPro" id="IPR020807">
    <property type="entry name" value="PKS_DH"/>
</dbReference>
<dbReference type="GO" id="GO:0004312">
    <property type="term" value="F:fatty acid synthase activity"/>
    <property type="evidence" value="ECO:0007669"/>
    <property type="project" value="TreeGrafter"/>
</dbReference>
<dbReference type="InterPro" id="IPR057326">
    <property type="entry name" value="KR_dom"/>
</dbReference>
<dbReference type="SUPFAM" id="SSF51735">
    <property type="entry name" value="NAD(P)-binding Rossmann-fold domains"/>
    <property type="match status" value="2"/>
</dbReference>
<evidence type="ECO:0000256" key="1">
    <source>
        <dbReference type="ARBA" id="ARBA00005179"/>
    </source>
</evidence>
<dbReference type="SUPFAM" id="SSF55048">
    <property type="entry name" value="Probable ACP-binding domain of malonyl-CoA ACP transacylase"/>
    <property type="match status" value="1"/>
</dbReference>
<dbReference type="InterPro" id="IPR036736">
    <property type="entry name" value="ACP-like_sf"/>
</dbReference>
<dbReference type="PROSITE" id="PS52004">
    <property type="entry name" value="KS3_2"/>
    <property type="match status" value="1"/>
</dbReference>
<feature type="domain" description="Ketosynthase family 3 (KS3)" evidence="11">
    <location>
        <begin position="16"/>
        <end position="413"/>
    </location>
</feature>
<dbReference type="Proteomes" id="UP000249363">
    <property type="component" value="Unassembled WGS sequence"/>
</dbReference>
<keyword evidence="2" id="KW-0596">Phosphopantetheine</keyword>
<dbReference type="SUPFAM" id="SSF53901">
    <property type="entry name" value="Thiolase-like"/>
    <property type="match status" value="1"/>
</dbReference>
<dbReference type="InterPro" id="IPR014043">
    <property type="entry name" value="Acyl_transferase_dom"/>
</dbReference>
<dbReference type="GeneID" id="63792482"/>
<feature type="active site" description="Proton donor; for dehydratase activity" evidence="9">
    <location>
        <position position="1170"/>
    </location>
</feature>
<dbReference type="InterPro" id="IPR013968">
    <property type="entry name" value="PKS_KR"/>
</dbReference>
<dbReference type="Pfam" id="PF14765">
    <property type="entry name" value="PS-DH"/>
    <property type="match status" value="1"/>
</dbReference>
<evidence type="ECO:0000259" key="11">
    <source>
        <dbReference type="PROSITE" id="PS52004"/>
    </source>
</evidence>
<dbReference type="SMART" id="SM00829">
    <property type="entry name" value="PKS_ER"/>
    <property type="match status" value="1"/>
</dbReference>
<dbReference type="InterPro" id="IPR050091">
    <property type="entry name" value="PKS_NRPS_Biosynth_Enz"/>
</dbReference>
<dbReference type="InterPro" id="IPR016035">
    <property type="entry name" value="Acyl_Trfase/lysoPLipase"/>
</dbReference>
<dbReference type="Pfam" id="PF08659">
    <property type="entry name" value="KR"/>
    <property type="match status" value="1"/>
</dbReference>
<dbReference type="InterPro" id="IPR009081">
    <property type="entry name" value="PP-bd_ACP"/>
</dbReference>
<dbReference type="PANTHER" id="PTHR43775">
    <property type="entry name" value="FATTY ACID SYNTHASE"/>
    <property type="match status" value="1"/>
</dbReference>
<evidence type="ECO:0000313" key="13">
    <source>
        <dbReference type="EMBL" id="RAO67254.1"/>
    </source>
</evidence>
<proteinExistence type="predicted"/>
<sequence length="2502" mass="274927">MLQSNGTYIHKQTHDDHSVAITGLSCRFPGDGDNLDNFWTLICAGKSAWSKIPKDRFNVEAFWSPKKNRNTSITRGAHFMKQDVAVFDANFFSISKTEAEAMDPQHRIMIEVVYEALEKAGLPLDKIAGTQTGVFMGHFTSDYKEMIYRDPDNAPSYAATGASKTSLANRISWLFDLRGPSFTLDTACSSSLVALHLACQSLRTGESSMAIVGGSSLLLNPEMFMYLSNQQFLSPDGKCKSFDESANGYGRGEGFACVILKRVDDAIIVGDPIRAIIRGTGSNQDGHTKGFTLPSADAQAALIEETYRFAGIDYRDTNYVEAHRHNINIKQTKIGHLEAAAGIAGIIKAVLILENGLIPPTIHLNKLNPKIPFDKWNVEVPTKITPWPTDGVRRISTNSFGYGGTNAHAVLEDAYHYLKSRGIQGTHFTKIGLTNGSTEFGFEEPKTNGVNYPNGPRLLVLTAQDKQGLTRVKGQLVEYIDTKLAYLEDDTHKRDLLLEKLAYSINEKRSRLQWKTFAIASSLEELAERLKDEETPMTVTQSSRVPRIGFVFTGQGAQWPRMGVELMNYNTFEESVKAADRYLREECDCSWSAIEELEKGKLTSQLHLAVYSQTLCTVLQVALVDLLKTWNISPVAVAGHSSGEIAAAYCRGALSRKDAWKVAYYRGILSSDMKITDPDLDGSMMAVGASPEVAQKWISQVTKGDVVVACINSPSSVTLSGDTSAIDEVFEMIQQDGVFARKLHVDTAYHSPHMQVVAQDYYEALSDLMPLDGRAGCTMHSSVTGSVIEPRDLGAVNWVKNLTSTVRFSDAIYDMIRPANSKGQHSEDNMVEILIEVGPHSALQGPATQSLKAHDISNVPYLSVLKRNTDGIDSALELAGSLSTMGVQVDINAINNNSGIISSELSPKILIDLPSYPWKHSQRHWHESRLGIEYRQRDQPRLSLLGAPTAPNSEGEKVWRGSINVEEEPWIADHKIQGLILYPAAGFLAMAIEAAAQMSTTSQKLISTYRLRDVQLTSAAVITEGDTLECVIQLRPHVVGTKDSSSTWTEFVIASSSDGKSLVNNCSGLLLVEFDEDEGPDMKREKDFTDKEHQRRLLEASLRCKNPISTIDFYADLTKIGLEYGPAFTNLTTIRNAQNESAYAVKIPDIETRIIRGGNRPHIIHPATLDAIFHAAFAAVQGSNTITLSTAMVPRSIEEIVIASNIPYDPGVTLNGFSNAARHGFNDLTSNIFVFDEQETAPIVQIKGFQCAKIPSASSTNSTEKQAKPIVSSLVWKPAIDLLLPEEQKIAIGNGRKFNLDDSSNQTFNEQESSALTAIRRLVGEISKDDISPELIPFYDRLKAESNRATLHCDTLDVSQVDTIYQILKRVILGQGDTQEITRDKYLLNSLLWEGQAMKSAMTKLAEYVKLLHHTNPGLSILEIGMGPDKSSPIILGPGLDGIETVLKTGNYTISCMDEMAKMNLEEFLSAQQEGFGAKLLDVNQDISEQKLKDQAFDLVIAFNLGTHANNLDAAVHKFSKVLKKGGRVCLVEAIHPGSFLTVFGHATSSHRVHELKHLMIENGLIPEFTVHDSEEIEFRELDLTVYTTNQVEQNQTQGGEIMLIEAPERATFAQRTSDSIAMSLEQAGYKTNRFVWGSDVTAIKGKPCIALVEIENSIIQDLEETDFEFLKDFVFAAQSIFWVVGFSNSPSANMIDGLARVVRNEMPGLSFRTIHAADRSLSSGRLGQLISRAFLSTSPDTEFEIKKGLLNVSRVHEEEGLNNEIHQLVCGTGDEIVKAPLGQASYPLKLCISNPGILDSLCFEPDDLPETDLEAGKIEIEVKATALNFREVMVAMGQIADSLLGFDAAGIVRRIGSAVTKFKVGDRVAMYGHGGHRTIHRSRADFCQLIPEDLTFEQAASIPVVHGTAWYGLIRLARVQKGQSILIHAAAGGVGQAALQIAKHFEMEIFATASSAAKRKLLREEYDIPDDHIFNSRDLSFVQGVKRMTNGRGVDVVLNSLSGEALRQTWYCIAPFGIFLEIGLRDILANTELDMRPFLQDATFSFFNLNHIENSRPDIMASIIEGAFDFQRRGITRPITPLVVYPISEIESAFRLMQAGKHLGKIALTWSADAVVSFTKRGNNELSLSAEAVYLLAGGLGGLGRSLCQMLVDHGARKLCILSRSGDSSAQAKDLIANLEKRDVRMAVYKCDIAEKQELDQALSKCVYELGAVHGVFQCAMVLRDTTFMNMNHKQWIESTRPKVQGSWNLSQCLPDVDFFVTLSSFAGIFGNRGQANYAAAGAYEDALAKYRRAHGQHGTTIDLGIMREIGVLAETGITDSLAEWEDPYGIREKDFHALMKHAITGDMTNTVSPQLITGLATGGSAIAAGITMPFYLEDARFSILEKTGFQEQNPMTINSSASTQTLVSQAKSLTEATDIVLDALVQRVAKILHTSISEIDTNRFLHSYGIDSLVAIEVVNWALKEIKSTITVFDVLAAVPITTTASKIAAKSSLLSKKLA</sequence>
<dbReference type="Gene3D" id="3.40.50.150">
    <property type="entry name" value="Vaccinia Virus protein VP39"/>
    <property type="match status" value="1"/>
</dbReference>
<name>A0A364KUN1_TALAM</name>
<feature type="domain" description="Carrier" evidence="10">
    <location>
        <begin position="2417"/>
        <end position="2494"/>
    </location>
</feature>
<dbReference type="SUPFAM" id="SSF52151">
    <property type="entry name" value="FabD/lysophospholipase-like"/>
    <property type="match status" value="1"/>
</dbReference>
<dbReference type="CDD" id="cd00833">
    <property type="entry name" value="PKS"/>
    <property type="match status" value="1"/>
</dbReference>
<dbReference type="InterPro" id="IPR049551">
    <property type="entry name" value="PKS_DH_C"/>
</dbReference>
<dbReference type="InterPro" id="IPR042104">
    <property type="entry name" value="PKS_dehydratase_sf"/>
</dbReference>
<dbReference type="EMBL" id="MIKG01000005">
    <property type="protein sequence ID" value="RAO67254.1"/>
    <property type="molecule type" value="Genomic_DNA"/>
</dbReference>
<dbReference type="InterPro" id="IPR001227">
    <property type="entry name" value="Ac_transferase_dom_sf"/>
</dbReference>
<dbReference type="FunFam" id="3.40.50.720:FF:000209">
    <property type="entry name" value="Polyketide synthase Pks12"/>
    <property type="match status" value="1"/>
</dbReference>
<evidence type="ECO:0000259" key="12">
    <source>
        <dbReference type="PROSITE" id="PS52019"/>
    </source>
</evidence>
<dbReference type="Pfam" id="PF08240">
    <property type="entry name" value="ADH_N"/>
    <property type="match status" value="1"/>
</dbReference>
<dbReference type="SMART" id="SM00823">
    <property type="entry name" value="PKS_PP"/>
    <property type="match status" value="1"/>
</dbReference>
<dbReference type="InterPro" id="IPR014030">
    <property type="entry name" value="Ketoacyl_synth_N"/>
</dbReference>
<dbReference type="GO" id="GO:0016491">
    <property type="term" value="F:oxidoreductase activity"/>
    <property type="evidence" value="ECO:0007669"/>
    <property type="project" value="UniProtKB-KW"/>
</dbReference>
<evidence type="ECO:0000256" key="2">
    <source>
        <dbReference type="ARBA" id="ARBA00022450"/>
    </source>
</evidence>
<evidence type="ECO:0000256" key="7">
    <source>
        <dbReference type="ARBA" id="ARBA00023268"/>
    </source>
</evidence>
<dbReference type="SMART" id="SM00822">
    <property type="entry name" value="PKS_KR"/>
    <property type="match status" value="1"/>
</dbReference>
<dbReference type="Gene3D" id="3.40.50.720">
    <property type="entry name" value="NAD(P)-binding Rossmann-like Domain"/>
    <property type="match status" value="2"/>
</dbReference>
<reference evidence="13 14" key="1">
    <citation type="journal article" date="2017" name="Biotechnol. Biofuels">
        <title>Differential beta-glucosidase expression as a function of carbon source availability in Talaromyces amestolkiae: a genomic and proteomic approach.</title>
        <authorList>
            <person name="de Eugenio L.I."/>
            <person name="Mendez-Liter J.A."/>
            <person name="Nieto-Dominguez M."/>
            <person name="Alonso L."/>
            <person name="Gil-Munoz J."/>
            <person name="Barriuso J."/>
            <person name="Prieto A."/>
            <person name="Martinez M.J."/>
        </authorList>
    </citation>
    <scope>NUCLEOTIDE SEQUENCE [LARGE SCALE GENOMIC DNA]</scope>
    <source>
        <strain evidence="13 14">CIB</strain>
    </source>
</reference>
<keyword evidence="3" id="KW-0597">Phosphoprotein</keyword>
<dbReference type="SMART" id="SM00825">
    <property type="entry name" value="PKS_KS"/>
    <property type="match status" value="1"/>
</dbReference>
<dbReference type="InterPro" id="IPR016039">
    <property type="entry name" value="Thiolase-like"/>
</dbReference>
<dbReference type="Pfam" id="PF16197">
    <property type="entry name" value="KAsynt_C_assoc"/>
    <property type="match status" value="1"/>
</dbReference>
<organism evidence="13 14">
    <name type="scientific">Talaromyces amestolkiae</name>
    <dbReference type="NCBI Taxonomy" id="1196081"/>
    <lineage>
        <taxon>Eukaryota</taxon>
        <taxon>Fungi</taxon>
        <taxon>Dikarya</taxon>
        <taxon>Ascomycota</taxon>
        <taxon>Pezizomycotina</taxon>
        <taxon>Eurotiomycetes</taxon>
        <taxon>Eurotiomycetidae</taxon>
        <taxon>Eurotiales</taxon>
        <taxon>Trichocomaceae</taxon>
        <taxon>Talaromyces</taxon>
        <taxon>Talaromyces sect. Talaromyces</taxon>
    </lineage>
</organism>
<feature type="active site" description="Proton acceptor; for dehydratase activity" evidence="9">
    <location>
        <position position="974"/>
    </location>
</feature>
<dbReference type="InterPro" id="IPR029063">
    <property type="entry name" value="SAM-dependent_MTases_sf"/>
</dbReference>
<dbReference type="SUPFAM" id="SSF53335">
    <property type="entry name" value="S-adenosyl-L-methionine-dependent methyltransferases"/>
    <property type="match status" value="1"/>
</dbReference>
<protein>
    <submittedName>
        <fullName evidence="13">Uncharacterized protein</fullName>
    </submittedName>
</protein>
<evidence type="ECO:0000256" key="4">
    <source>
        <dbReference type="ARBA" id="ARBA00022679"/>
    </source>
</evidence>
<dbReference type="InterPro" id="IPR011032">
    <property type="entry name" value="GroES-like_sf"/>
</dbReference>
<dbReference type="InterPro" id="IPR016036">
    <property type="entry name" value="Malonyl_transacylase_ACP-bd"/>
</dbReference>
<dbReference type="STRING" id="1196081.A0A364KUN1"/>
<dbReference type="CDD" id="cd05274">
    <property type="entry name" value="KR_FAS_SDR_x"/>
    <property type="match status" value="1"/>
</dbReference>
<accession>A0A364KUN1</accession>
<dbReference type="InterPro" id="IPR020841">
    <property type="entry name" value="PKS_Beta-ketoAc_synthase_dom"/>
</dbReference>
<dbReference type="InterPro" id="IPR056501">
    <property type="entry name" value="NAD-bd_HRPKS_sdrA"/>
</dbReference>
<dbReference type="GO" id="GO:0008757">
    <property type="term" value="F:S-adenosylmethionine-dependent methyltransferase activity"/>
    <property type="evidence" value="ECO:0007669"/>
    <property type="project" value="InterPro"/>
</dbReference>
<dbReference type="Pfam" id="PF21089">
    <property type="entry name" value="PKS_DH_N"/>
    <property type="match status" value="1"/>
</dbReference>